<dbReference type="SMART" id="SM00389">
    <property type="entry name" value="HOX"/>
    <property type="match status" value="1"/>
</dbReference>
<dbReference type="InterPro" id="IPR009057">
    <property type="entry name" value="Homeodomain-like_sf"/>
</dbReference>
<keyword evidence="10 11" id="KW-0539">Nucleus</keyword>
<dbReference type="PROSITE" id="PS51179">
    <property type="entry name" value="POU_3"/>
    <property type="match status" value="1"/>
</dbReference>
<evidence type="ECO:0000259" key="16">
    <source>
        <dbReference type="PROSITE" id="PS51179"/>
    </source>
</evidence>
<dbReference type="GO" id="GO:0005634">
    <property type="term" value="C:nucleus"/>
    <property type="evidence" value="ECO:0007669"/>
    <property type="project" value="UniProtKB-SubCell"/>
</dbReference>
<dbReference type="Gene3D" id="1.10.260.40">
    <property type="entry name" value="lambda repressor-like DNA-binding domains"/>
    <property type="match status" value="1"/>
</dbReference>
<dbReference type="GO" id="GO:0005667">
    <property type="term" value="C:transcription regulator complex"/>
    <property type="evidence" value="ECO:0007669"/>
    <property type="project" value="UniProtKB-ARBA"/>
</dbReference>
<name>Q5J1Q2_AMBME</name>
<evidence type="ECO:0000256" key="11">
    <source>
        <dbReference type="PROSITE-ProRule" id="PRU00108"/>
    </source>
</evidence>
<reference evidence="17" key="1">
    <citation type="submission" date="2004-02" db="EMBL/GenBank/DDBJ databases">
        <title>Gene Expression in the Axolotl Germ Line.</title>
        <authorList>
            <person name="Bachvarova R.F."/>
            <person name="Masi T."/>
            <person name="Drum M."/>
            <person name="Parker N."/>
            <person name="Johnson A.D."/>
        </authorList>
    </citation>
    <scope>NUCLEOTIDE SEQUENCE</scope>
</reference>
<dbReference type="InterPro" id="IPR017970">
    <property type="entry name" value="Homeobox_CS"/>
</dbReference>
<feature type="domain" description="Homeobox" evidence="15">
    <location>
        <begin position="272"/>
        <end position="332"/>
    </location>
</feature>
<dbReference type="SUPFAM" id="SSF46689">
    <property type="entry name" value="Homeodomain-like"/>
    <property type="match status" value="1"/>
</dbReference>
<evidence type="ECO:0000256" key="5">
    <source>
        <dbReference type="ARBA" id="ARBA00022553"/>
    </source>
</evidence>
<proteinExistence type="evidence at transcript level"/>
<dbReference type="SUPFAM" id="SSF47413">
    <property type="entry name" value="lambda repressor-like DNA-binding domains"/>
    <property type="match status" value="1"/>
</dbReference>
<dbReference type="InterPro" id="IPR010982">
    <property type="entry name" value="Lambda_DNA-bd_dom_sf"/>
</dbReference>
<organism evidence="17">
    <name type="scientific">Ambystoma mexicanum</name>
    <name type="common">Axolotl</name>
    <dbReference type="NCBI Taxonomy" id="8296"/>
    <lineage>
        <taxon>Eukaryota</taxon>
        <taxon>Metazoa</taxon>
        <taxon>Chordata</taxon>
        <taxon>Craniata</taxon>
        <taxon>Vertebrata</taxon>
        <taxon>Euteleostomi</taxon>
        <taxon>Amphibia</taxon>
        <taxon>Batrachia</taxon>
        <taxon>Caudata</taxon>
        <taxon>Salamandroidea</taxon>
        <taxon>Ambystomatidae</taxon>
        <taxon>Ambystoma</taxon>
    </lineage>
</organism>
<comment type="similarity">
    <text evidence="3">Belongs to the POU transcription factor family. Class-5 subfamily.</text>
</comment>
<dbReference type="InterPro" id="IPR001356">
    <property type="entry name" value="HD"/>
</dbReference>
<dbReference type="CDD" id="cd00086">
    <property type="entry name" value="homeodomain"/>
    <property type="match status" value="1"/>
</dbReference>
<feature type="compositionally biased region" description="Low complexity" evidence="14">
    <location>
        <begin position="132"/>
        <end position="167"/>
    </location>
</feature>
<dbReference type="FunFam" id="1.10.260.40:FF:000022">
    <property type="entry name" value="POU domain protein"/>
    <property type="match status" value="1"/>
</dbReference>
<dbReference type="SMR" id="Q5J1Q2"/>
<dbReference type="GO" id="GO:0000981">
    <property type="term" value="F:DNA-binding transcription factor activity, RNA polymerase II-specific"/>
    <property type="evidence" value="ECO:0007669"/>
    <property type="project" value="InterPro"/>
</dbReference>
<dbReference type="EMBL" id="AY542376">
    <property type="protein sequence ID" value="AAT09163.1"/>
    <property type="molecule type" value="mRNA"/>
</dbReference>
<accession>Q5J1Q2</accession>
<dbReference type="PANTHER" id="PTHR11636">
    <property type="entry name" value="POU DOMAIN"/>
    <property type="match status" value="1"/>
</dbReference>
<evidence type="ECO:0000256" key="8">
    <source>
        <dbReference type="ARBA" id="ARBA00023155"/>
    </source>
</evidence>
<dbReference type="Gene3D" id="1.10.10.60">
    <property type="entry name" value="Homeodomain-like"/>
    <property type="match status" value="1"/>
</dbReference>
<evidence type="ECO:0000256" key="14">
    <source>
        <dbReference type="SAM" id="MobiDB-lite"/>
    </source>
</evidence>
<evidence type="ECO:0000256" key="10">
    <source>
        <dbReference type="ARBA" id="ARBA00023242"/>
    </source>
</evidence>
<dbReference type="AlphaFoldDB" id="Q5J1Q2"/>
<evidence type="ECO:0000256" key="9">
    <source>
        <dbReference type="ARBA" id="ARBA00023163"/>
    </source>
</evidence>
<evidence type="ECO:0000256" key="4">
    <source>
        <dbReference type="ARBA" id="ARBA00022490"/>
    </source>
</evidence>
<keyword evidence="7 11" id="KW-0238">DNA-binding</keyword>
<dbReference type="FunFam" id="1.10.10.60:FF:000161">
    <property type="entry name" value="POU domain protein"/>
    <property type="match status" value="1"/>
</dbReference>
<dbReference type="Pfam" id="PF00157">
    <property type="entry name" value="Pou"/>
    <property type="match status" value="1"/>
</dbReference>
<evidence type="ECO:0000256" key="3">
    <source>
        <dbReference type="ARBA" id="ARBA00007300"/>
    </source>
</evidence>
<dbReference type="InterPro" id="IPR050255">
    <property type="entry name" value="POU_domain_TF"/>
</dbReference>
<feature type="region of interest" description="Disordered" evidence="14">
    <location>
        <begin position="132"/>
        <end position="185"/>
    </location>
</feature>
<evidence type="ECO:0000256" key="6">
    <source>
        <dbReference type="ARBA" id="ARBA00023015"/>
    </source>
</evidence>
<dbReference type="PRINTS" id="PR00028">
    <property type="entry name" value="POUDOMAIN"/>
</dbReference>
<keyword evidence="8 11" id="KW-0371">Homeobox</keyword>
<dbReference type="PROSITE" id="PS00035">
    <property type="entry name" value="POU_1"/>
    <property type="match status" value="1"/>
</dbReference>
<keyword evidence="9 13" id="KW-0804">Transcription</keyword>
<keyword evidence="6" id="KW-0805">Transcription regulation</keyword>
<dbReference type="GO" id="GO:0001702">
    <property type="term" value="P:gastrulation with mouth forming second"/>
    <property type="evidence" value="ECO:0007669"/>
    <property type="project" value="UniProtKB-ARBA"/>
</dbReference>
<dbReference type="Pfam" id="PF00046">
    <property type="entry name" value="Homeodomain"/>
    <property type="match status" value="1"/>
</dbReference>
<dbReference type="PROSITE" id="PS00465">
    <property type="entry name" value="POU_2"/>
    <property type="match status" value="1"/>
</dbReference>
<dbReference type="GO" id="GO:0140297">
    <property type="term" value="F:DNA-binding transcription factor binding"/>
    <property type="evidence" value="ECO:0007669"/>
    <property type="project" value="UniProtKB-ARBA"/>
</dbReference>
<evidence type="ECO:0000256" key="2">
    <source>
        <dbReference type="ARBA" id="ARBA00004496"/>
    </source>
</evidence>
<dbReference type="SMART" id="SM00352">
    <property type="entry name" value="POU"/>
    <property type="match status" value="1"/>
</dbReference>
<evidence type="ECO:0000313" key="17">
    <source>
        <dbReference type="EMBL" id="AAT09163.1"/>
    </source>
</evidence>
<dbReference type="PROSITE" id="PS50071">
    <property type="entry name" value="HOMEOBOX_2"/>
    <property type="match status" value="1"/>
</dbReference>
<keyword evidence="5" id="KW-0597">Phosphoprotein</keyword>
<dbReference type="PROSITE" id="PS00027">
    <property type="entry name" value="HOMEOBOX_1"/>
    <property type="match status" value="1"/>
</dbReference>
<comment type="subcellular location">
    <subcellularLocation>
        <location evidence="2">Cytoplasm</location>
    </subcellularLocation>
    <subcellularLocation>
        <location evidence="1 11 12">Nucleus</location>
    </subcellularLocation>
</comment>
<dbReference type="GO" id="GO:0005737">
    <property type="term" value="C:cytoplasm"/>
    <property type="evidence" value="ECO:0007669"/>
    <property type="project" value="UniProtKB-SubCell"/>
</dbReference>
<feature type="DNA-binding region" description="Homeobox" evidence="11">
    <location>
        <begin position="274"/>
        <end position="333"/>
    </location>
</feature>
<evidence type="ECO:0000256" key="12">
    <source>
        <dbReference type="RuleBase" id="RU000682"/>
    </source>
</evidence>
<evidence type="ECO:0000259" key="15">
    <source>
        <dbReference type="PROSITE" id="PS50071"/>
    </source>
</evidence>
<evidence type="ECO:0000256" key="1">
    <source>
        <dbReference type="ARBA" id="ARBA00004123"/>
    </source>
</evidence>
<dbReference type="InterPro" id="IPR000327">
    <property type="entry name" value="POU_dom"/>
</dbReference>
<dbReference type="GO" id="GO:0000978">
    <property type="term" value="F:RNA polymerase II cis-regulatory region sequence-specific DNA binding"/>
    <property type="evidence" value="ECO:0007669"/>
    <property type="project" value="TreeGrafter"/>
</dbReference>
<protein>
    <recommendedName>
        <fullName evidence="13">POU domain protein</fullName>
    </recommendedName>
</protein>
<keyword evidence="4" id="KW-0963">Cytoplasm</keyword>
<dbReference type="PANTHER" id="PTHR11636:SF86">
    <property type="entry name" value="POU DOMAIN, CLASS 5, TRANSCRIPTION FACTOR 1-RELATED"/>
    <property type="match status" value="1"/>
</dbReference>
<dbReference type="InterPro" id="IPR013847">
    <property type="entry name" value="POU"/>
</dbReference>
<feature type="domain" description="POU-specific" evidence="16">
    <location>
        <begin position="181"/>
        <end position="255"/>
    </location>
</feature>
<evidence type="ECO:0000256" key="13">
    <source>
        <dbReference type="RuleBase" id="RU361194"/>
    </source>
</evidence>
<evidence type="ECO:0000256" key="7">
    <source>
        <dbReference type="ARBA" id="ARBA00023125"/>
    </source>
</evidence>
<sequence>MAGHLGQEIGRAAYGFGAQALHLGAGGLEAGGPGFLSESYGPYAGFKALEYAHGGAEGEGRPGAHGLARAWYPFSEAWGPVYGQSGAGAGFESSRVEVKVERPDKEAGYGQQHQQAWAGYFVPQLAVPARSPASVASGGQVPAAPASPSDDSPHSSTASSSSASPDLGAGGAPRDLDSGDEEGGTSADLEQFAKELKQKRITLGFTQADVGLALGALYGKMFSQTTICRFEALQLSFKNMCKLRPLLQRWLVEADTNENLQELCNLENALQQARKRKRTSIENSVKDNLEAFFLKCPKPTHQEIAHISEDLNLEKDVVRVWFCNRRQKGKRSICREEYDGFQQYPGMQPGPPALSHLPTSYIAQGYNGAAAAFAAVYMQPFHDSEMYSQTVSRHLHSN</sequence>